<proteinExistence type="predicted"/>
<evidence type="ECO:0000256" key="5">
    <source>
        <dbReference type="ARBA" id="ARBA00023136"/>
    </source>
</evidence>
<organism evidence="8 9">
    <name type="scientific">Variovorax terrae</name>
    <dbReference type="NCBI Taxonomy" id="2923278"/>
    <lineage>
        <taxon>Bacteria</taxon>
        <taxon>Pseudomonadati</taxon>
        <taxon>Pseudomonadota</taxon>
        <taxon>Betaproteobacteria</taxon>
        <taxon>Burkholderiales</taxon>
        <taxon>Comamonadaceae</taxon>
        <taxon>Variovorax</taxon>
    </lineage>
</organism>
<feature type="transmembrane region" description="Helical" evidence="6">
    <location>
        <begin position="262"/>
        <end position="284"/>
    </location>
</feature>
<feature type="domain" description="Type II secretion system protein GspF" evidence="7">
    <location>
        <begin position="151"/>
        <end position="276"/>
    </location>
</feature>
<gene>
    <name evidence="8" type="ORF">MMF98_11905</name>
</gene>
<accession>A0A9X2ANM3</accession>
<reference evidence="8" key="1">
    <citation type="submission" date="2022-03" db="EMBL/GenBank/DDBJ databases">
        <authorList>
            <person name="Woo C.Y."/>
        </authorList>
    </citation>
    <scope>NUCLEOTIDE SEQUENCE</scope>
    <source>
        <strain evidence="8">CYS-02</strain>
    </source>
</reference>
<dbReference type="Proteomes" id="UP001139447">
    <property type="component" value="Unassembled WGS sequence"/>
</dbReference>
<dbReference type="AlphaFoldDB" id="A0A9X2ANM3"/>
<dbReference type="RefSeq" id="WP_243306486.1">
    <property type="nucleotide sequence ID" value="NZ_JALGBI010000001.1"/>
</dbReference>
<protein>
    <submittedName>
        <fullName evidence="8">Type II secretion system F family protein</fullName>
    </submittedName>
</protein>
<comment type="subcellular location">
    <subcellularLocation>
        <location evidence="1">Cell membrane</location>
        <topology evidence="1">Multi-pass membrane protein</topology>
    </subcellularLocation>
</comment>
<feature type="transmembrane region" description="Helical" evidence="6">
    <location>
        <begin position="113"/>
        <end position="135"/>
    </location>
</feature>
<feature type="transmembrane region" description="Helical" evidence="6">
    <location>
        <begin position="78"/>
        <end position="101"/>
    </location>
</feature>
<evidence type="ECO:0000256" key="4">
    <source>
        <dbReference type="ARBA" id="ARBA00022989"/>
    </source>
</evidence>
<dbReference type="PANTHER" id="PTHR35007">
    <property type="entry name" value="INTEGRAL MEMBRANE PROTEIN-RELATED"/>
    <property type="match status" value="1"/>
</dbReference>
<evidence type="ECO:0000256" key="3">
    <source>
        <dbReference type="ARBA" id="ARBA00022692"/>
    </source>
</evidence>
<evidence type="ECO:0000259" key="7">
    <source>
        <dbReference type="Pfam" id="PF00482"/>
    </source>
</evidence>
<name>A0A9X2ANM3_9BURK</name>
<dbReference type="EMBL" id="JALGBI010000001">
    <property type="protein sequence ID" value="MCJ0763910.1"/>
    <property type="molecule type" value="Genomic_DNA"/>
</dbReference>
<feature type="transmembrane region" description="Helical" evidence="6">
    <location>
        <begin position="296"/>
        <end position="315"/>
    </location>
</feature>
<dbReference type="GO" id="GO:0005886">
    <property type="term" value="C:plasma membrane"/>
    <property type="evidence" value="ECO:0007669"/>
    <property type="project" value="UniProtKB-SubCell"/>
</dbReference>
<dbReference type="PANTHER" id="PTHR35007:SF1">
    <property type="entry name" value="PILUS ASSEMBLY PROTEIN"/>
    <property type="match status" value="1"/>
</dbReference>
<evidence type="ECO:0000313" key="9">
    <source>
        <dbReference type="Proteomes" id="UP001139447"/>
    </source>
</evidence>
<evidence type="ECO:0000256" key="6">
    <source>
        <dbReference type="SAM" id="Phobius"/>
    </source>
</evidence>
<dbReference type="InterPro" id="IPR018076">
    <property type="entry name" value="T2SS_GspF_dom"/>
</dbReference>
<keyword evidence="4 6" id="KW-1133">Transmembrane helix</keyword>
<evidence type="ECO:0000256" key="2">
    <source>
        <dbReference type="ARBA" id="ARBA00022475"/>
    </source>
</evidence>
<keyword evidence="5 6" id="KW-0472">Membrane</keyword>
<keyword evidence="3 6" id="KW-0812">Transmembrane</keyword>
<evidence type="ECO:0000256" key="1">
    <source>
        <dbReference type="ARBA" id="ARBA00004651"/>
    </source>
</evidence>
<keyword evidence="2" id="KW-1003">Cell membrane</keyword>
<comment type="caution">
    <text evidence="8">The sequence shown here is derived from an EMBL/GenBank/DDBJ whole genome shotgun (WGS) entry which is preliminary data.</text>
</comment>
<keyword evidence="9" id="KW-1185">Reference proteome</keyword>
<sequence length="318" mass="34434">MSSATLALGSVALLLVAAGLSGWLWTVRRQEGRIVERHLDRRLAAEVRPREPAWADGDVAGAGPAADSEAMPAAPARIAWAVPAWFLGAASLQTLVAWVSLELIAVLLTVLSVGWVAGLAMLVLLLVFSVFSLWFRIQKRREKLISQLPGFLDSMVRLINIGHSTHAAFQIAVPGTKIPLRGYLDNVSLLVKAGVDLEPALLQVARNVRVEELHLLAAVLGLSVRYGGRADVLLERMANFMRDSEQAAHELVALSSETRLSAWILGLLPVAVGGAIIMINAAYFTRMWNDESGRTLLFGALGLQVFGAFCLYRLARSI</sequence>
<evidence type="ECO:0000313" key="8">
    <source>
        <dbReference type="EMBL" id="MCJ0763910.1"/>
    </source>
</evidence>
<feature type="transmembrane region" description="Helical" evidence="6">
    <location>
        <begin position="6"/>
        <end position="27"/>
    </location>
</feature>
<dbReference type="Pfam" id="PF00482">
    <property type="entry name" value="T2SSF"/>
    <property type="match status" value="1"/>
</dbReference>